<name>A0A8S5T4C2_9CAUD</name>
<proteinExistence type="predicted"/>
<accession>A0A8S5T4C2</accession>
<organism evidence="1">
    <name type="scientific">Siphoviridae sp. ctM6i4</name>
    <dbReference type="NCBI Taxonomy" id="2827852"/>
    <lineage>
        <taxon>Viruses</taxon>
        <taxon>Duplodnaviria</taxon>
        <taxon>Heunggongvirae</taxon>
        <taxon>Uroviricota</taxon>
        <taxon>Caudoviricetes</taxon>
    </lineage>
</organism>
<protein>
    <submittedName>
        <fullName evidence="1">Uncharacterized protein</fullName>
    </submittedName>
</protein>
<evidence type="ECO:0000313" key="1">
    <source>
        <dbReference type="EMBL" id="DAF57618.1"/>
    </source>
</evidence>
<reference evidence="1" key="1">
    <citation type="journal article" date="2021" name="Proc. Natl. Acad. Sci. U.S.A.">
        <title>A Catalog of Tens of Thousands of Viruses from Human Metagenomes Reveals Hidden Associations with Chronic Diseases.</title>
        <authorList>
            <person name="Tisza M.J."/>
            <person name="Buck C.B."/>
        </authorList>
    </citation>
    <scope>NUCLEOTIDE SEQUENCE</scope>
    <source>
        <strain evidence="1">CtM6i4</strain>
    </source>
</reference>
<dbReference type="EMBL" id="BK032735">
    <property type="protein sequence ID" value="DAF57618.1"/>
    <property type="molecule type" value="Genomic_DNA"/>
</dbReference>
<sequence length="235" mass="26911">MFNEKKTEYSTKSRQEIPVMQTPKYIASRDKALKAIADRPYLKESDFWILMNETKSGKMAYTGLIINHNACLKINDNMPEKDKFNPECVSVDKSGYGNSLVFTYVNKAQGIYEIGEASQTNCKNAYPYAMAYKRLFDRVVLKICKLAFDGIYSDSEADEFKERYEEEPQQVTATPEVTLQAVKDLALTALKGYAQRTGKDNKAVNEEARTFIGKAYKDFTADDWRGVAKEFERRK</sequence>